<name>N6ZMX7_9RHOO</name>
<dbReference type="CDD" id="cd01949">
    <property type="entry name" value="GGDEF"/>
    <property type="match status" value="1"/>
</dbReference>
<evidence type="ECO:0000259" key="1">
    <source>
        <dbReference type="PROSITE" id="PS50112"/>
    </source>
</evidence>
<dbReference type="InterPro" id="IPR000014">
    <property type="entry name" value="PAS"/>
</dbReference>
<dbReference type="Proteomes" id="UP000013047">
    <property type="component" value="Unassembled WGS sequence"/>
</dbReference>
<dbReference type="Gene3D" id="3.30.450.20">
    <property type="entry name" value="PAS domain"/>
    <property type="match status" value="4"/>
</dbReference>
<dbReference type="PANTHER" id="PTHR44757">
    <property type="entry name" value="DIGUANYLATE CYCLASE DGCP"/>
    <property type="match status" value="1"/>
</dbReference>
<dbReference type="Pfam" id="PF00563">
    <property type="entry name" value="EAL"/>
    <property type="match status" value="1"/>
</dbReference>
<dbReference type="InterPro" id="IPR043128">
    <property type="entry name" value="Rev_trsase/Diguanyl_cyclase"/>
</dbReference>
<evidence type="ECO:0000259" key="3">
    <source>
        <dbReference type="PROSITE" id="PS50883"/>
    </source>
</evidence>
<dbReference type="SMART" id="SM00091">
    <property type="entry name" value="PAS"/>
    <property type="match status" value="2"/>
</dbReference>
<dbReference type="CDD" id="cd00130">
    <property type="entry name" value="PAS"/>
    <property type="match status" value="2"/>
</dbReference>
<dbReference type="SMART" id="SM00052">
    <property type="entry name" value="EAL"/>
    <property type="match status" value="1"/>
</dbReference>
<dbReference type="Pfam" id="PF13426">
    <property type="entry name" value="PAS_9"/>
    <property type="match status" value="1"/>
</dbReference>
<dbReference type="SMART" id="SM00267">
    <property type="entry name" value="GGDEF"/>
    <property type="match status" value="1"/>
</dbReference>
<dbReference type="InterPro" id="IPR035965">
    <property type="entry name" value="PAS-like_dom_sf"/>
</dbReference>
<dbReference type="PROSITE" id="PS50113">
    <property type="entry name" value="PAC"/>
    <property type="match status" value="2"/>
</dbReference>
<gene>
    <name evidence="5" type="ORF">C667_17763</name>
</gene>
<dbReference type="Pfam" id="PF00990">
    <property type="entry name" value="GGDEF"/>
    <property type="match status" value="1"/>
</dbReference>
<keyword evidence="6" id="KW-1185">Reference proteome</keyword>
<comment type="caution">
    <text evidence="5">The sequence shown here is derived from an EMBL/GenBank/DDBJ whole genome shotgun (WGS) entry which is preliminary data.</text>
</comment>
<dbReference type="InterPro" id="IPR000700">
    <property type="entry name" value="PAS-assoc_C"/>
</dbReference>
<dbReference type="PROSITE" id="PS50112">
    <property type="entry name" value="PAS"/>
    <property type="match status" value="1"/>
</dbReference>
<dbReference type="PANTHER" id="PTHR44757:SF2">
    <property type="entry name" value="BIOFILM ARCHITECTURE MAINTENANCE PROTEIN MBAA"/>
    <property type="match status" value="1"/>
</dbReference>
<dbReference type="PROSITE" id="PS50887">
    <property type="entry name" value="GGDEF"/>
    <property type="match status" value="1"/>
</dbReference>
<dbReference type="InterPro" id="IPR001610">
    <property type="entry name" value="PAC"/>
</dbReference>
<accession>N6ZMX7</accession>
<dbReference type="InterPro" id="IPR001633">
    <property type="entry name" value="EAL_dom"/>
</dbReference>
<dbReference type="Pfam" id="PF08448">
    <property type="entry name" value="PAS_4"/>
    <property type="match status" value="1"/>
</dbReference>
<feature type="domain" description="GGDEF" evidence="4">
    <location>
        <begin position="604"/>
        <end position="744"/>
    </location>
</feature>
<feature type="domain" description="PAC" evidence="2">
    <location>
        <begin position="520"/>
        <end position="572"/>
    </location>
</feature>
<dbReference type="InterPro" id="IPR035919">
    <property type="entry name" value="EAL_sf"/>
</dbReference>
<feature type="domain" description="EAL" evidence="3">
    <location>
        <begin position="753"/>
        <end position="1006"/>
    </location>
</feature>
<dbReference type="PROSITE" id="PS50883">
    <property type="entry name" value="EAL"/>
    <property type="match status" value="1"/>
</dbReference>
<protein>
    <submittedName>
        <fullName evidence="5">PAS/PAC sensor-containing diguanylate cyclase/phosphodiesterase</fullName>
    </submittedName>
</protein>
<dbReference type="Gene3D" id="3.30.70.270">
    <property type="match status" value="1"/>
</dbReference>
<dbReference type="SMART" id="SM00086">
    <property type="entry name" value="PAC"/>
    <property type="match status" value="2"/>
</dbReference>
<dbReference type="InterPro" id="IPR000160">
    <property type="entry name" value="GGDEF_dom"/>
</dbReference>
<dbReference type="RefSeq" id="WP_004372149.1">
    <property type="nucleotide sequence ID" value="NZ_AMXF01000183.1"/>
</dbReference>
<dbReference type="CDD" id="cd12914">
    <property type="entry name" value="PDC1_DGC_like"/>
    <property type="match status" value="1"/>
</dbReference>
<reference evidence="5 6" key="1">
    <citation type="submission" date="2012-09" db="EMBL/GenBank/DDBJ databases">
        <title>Draft Genome Sequences of 6 Strains from Genus Thauera.</title>
        <authorList>
            <person name="Liu B."/>
            <person name="Shapleigh J.P."/>
            <person name="Frostegard A.H."/>
        </authorList>
    </citation>
    <scope>NUCLEOTIDE SEQUENCE [LARGE SCALE GENOMIC DNA]</scope>
    <source>
        <strain evidence="5 6">B4P</strain>
    </source>
</reference>
<dbReference type="NCBIfam" id="TIGR00229">
    <property type="entry name" value="sensory_box"/>
    <property type="match status" value="2"/>
</dbReference>
<evidence type="ECO:0000313" key="6">
    <source>
        <dbReference type="Proteomes" id="UP000013047"/>
    </source>
</evidence>
<dbReference type="SUPFAM" id="SSF55785">
    <property type="entry name" value="PYP-like sensor domain (PAS domain)"/>
    <property type="match status" value="2"/>
</dbReference>
<dbReference type="SUPFAM" id="SSF141868">
    <property type="entry name" value="EAL domain-like"/>
    <property type="match status" value="1"/>
</dbReference>
<evidence type="ECO:0000259" key="4">
    <source>
        <dbReference type="PROSITE" id="PS50887"/>
    </source>
</evidence>
<evidence type="ECO:0000259" key="2">
    <source>
        <dbReference type="PROSITE" id="PS50113"/>
    </source>
</evidence>
<dbReference type="SUPFAM" id="SSF55073">
    <property type="entry name" value="Nucleotide cyclase"/>
    <property type="match status" value="1"/>
</dbReference>
<dbReference type="EMBL" id="AMXF01000183">
    <property type="protein sequence ID" value="ENO95688.1"/>
    <property type="molecule type" value="Genomic_DNA"/>
</dbReference>
<dbReference type="InterPro" id="IPR029787">
    <property type="entry name" value="Nucleotide_cyclase"/>
</dbReference>
<organism evidence="5 6">
    <name type="scientific">Thauera phenylacetica B4P</name>
    <dbReference type="NCBI Taxonomy" id="1234382"/>
    <lineage>
        <taxon>Bacteria</taxon>
        <taxon>Pseudomonadati</taxon>
        <taxon>Pseudomonadota</taxon>
        <taxon>Betaproteobacteria</taxon>
        <taxon>Rhodocyclales</taxon>
        <taxon>Zoogloeaceae</taxon>
        <taxon>Thauera</taxon>
    </lineage>
</organism>
<proteinExistence type="predicted"/>
<dbReference type="InterPro" id="IPR052155">
    <property type="entry name" value="Biofilm_reg_signaling"/>
</dbReference>
<evidence type="ECO:0000313" key="5">
    <source>
        <dbReference type="EMBL" id="ENO95688.1"/>
    </source>
</evidence>
<dbReference type="Gene3D" id="3.20.20.450">
    <property type="entry name" value="EAL domain"/>
    <property type="match status" value="1"/>
</dbReference>
<dbReference type="OrthoDB" id="9806477at2"/>
<dbReference type="AlphaFoldDB" id="N6ZMX7"/>
<dbReference type="NCBIfam" id="TIGR00254">
    <property type="entry name" value="GGDEF"/>
    <property type="match status" value="1"/>
</dbReference>
<dbReference type="InterPro" id="IPR013656">
    <property type="entry name" value="PAS_4"/>
</dbReference>
<sequence>MSKPRRGLFERPLAQALIAALLVFGLLAAFLLFSHRSAEAITTTASRNEVRVLATQIEGALRRIEMSIGFVRDKYIRVGLHENAGTPAWQASLRQLELELVHLRRGFPEAVAILVTDAQGKVQASTLDESPKWDIGDREYFRRAREDGSTALAFSEPMLNKAGTRRVVVAYEAIRSPAGDFVGVVAVALDLQRLQDLLLDVDVGRQGMVSIRRSDDSRLVLRWPEHTASQVADFTSTGPFQAIRRGETSGSARYVGIVDEIERSFAFQALRDYPFYVVIGRAVSEQFAPWRQTATVATLIAVATLGLLLAMQAALHRSRRQLARSQRSFDALIDSRQEATCAWRPDTTLLTCNERYAELLGAEAASLPGTRWIDSVPEAKRAEVNATIARMLQGAGTLTTDRRLRQADGRTRWLRWLDLPVFDEDGRCVEVRSIGQDITAHKEAELRLRQLALAVEQSPNTIVITDTEGRIEYVNEAFVRTTGYTADEAIGRNPRILNAGKTPAATYGDLWATLSRGELWRGEFVNTRKDGGTYTELATIAPIKQADGSISHYVAIKEDITERREAEARIRQLAYYDTLTRLPNRSLMWDRLRHAIAASERSGSGGMLLLLDLDHFKLLNDTQGHQAGDALLREVARRLRAALREEDTVARLGDDDFAIVVENLGEDRDEAIAHAEKIAEHLHRAVTAPCELGLPSGLYHVGASLGLTLFRGRAETADGLLKQAEVAVARAKDDGRNLIRFFSAAMQAVVAARAELELKLRAALAGNGFRLYYQPQLDRSGRVIGAEALIRCFDADGTMISPAAFIPLAEETGLIVPIGEWVLETACAQLRAWQREPATAGLTLSINVSARQFHQPDFVGKVAAAIERSRIRAGGLKIELTESVVLGDIETTVLRMRQIKALGVRFALDDFGTGYSSLSYLKRLPFDQLKIDQVFVRDMEKDTSSEAIVRAILAISRSLDLEVVAEGVETAAQHELLLTRGCELFQGYLFGRPVPIEDWKLERPPS</sequence>
<feature type="domain" description="PAC" evidence="2">
    <location>
        <begin position="398"/>
        <end position="450"/>
    </location>
</feature>
<dbReference type="CDD" id="cd01948">
    <property type="entry name" value="EAL"/>
    <property type="match status" value="1"/>
</dbReference>
<feature type="domain" description="PAS" evidence="1">
    <location>
        <begin position="447"/>
        <end position="493"/>
    </location>
</feature>
<dbReference type="CDD" id="cd12915">
    <property type="entry name" value="PDC2_DGC_like"/>
    <property type="match status" value="1"/>
</dbReference>